<dbReference type="Gene3D" id="1.20.1260.40">
    <property type="match status" value="1"/>
</dbReference>
<name>A0A6I4M1H3_9SPHN</name>
<gene>
    <name evidence="2" type="ORF">EUU23_09395</name>
</gene>
<reference evidence="2 3" key="1">
    <citation type="submission" date="2019-01" db="EMBL/GenBank/DDBJ databases">
        <title>Sphingorhabdus lacus sp.nov., isolated from an oligotrophic freshwater lake.</title>
        <authorList>
            <person name="Park M."/>
        </authorList>
    </citation>
    <scope>NUCLEOTIDE SEQUENCE [LARGE SCALE GENOMIC DNA]</scope>
    <source>
        <strain evidence="2 3">IMCC26285</strain>
    </source>
</reference>
<comment type="caution">
    <text evidence="2">The sequence shown here is derived from an EMBL/GenBank/DDBJ whole genome shotgun (WGS) entry which is preliminary data.</text>
</comment>
<dbReference type="Pfam" id="PF18536">
    <property type="entry name" value="DUF5623"/>
    <property type="match status" value="1"/>
</dbReference>
<dbReference type="AlphaFoldDB" id="A0A6I4M1H3"/>
<dbReference type="Proteomes" id="UP000471147">
    <property type="component" value="Unassembled WGS sequence"/>
</dbReference>
<feature type="domain" description="DUF5623" evidence="1">
    <location>
        <begin position="32"/>
        <end position="142"/>
    </location>
</feature>
<evidence type="ECO:0000313" key="3">
    <source>
        <dbReference type="Proteomes" id="UP000471147"/>
    </source>
</evidence>
<evidence type="ECO:0000259" key="1">
    <source>
        <dbReference type="Pfam" id="PF18536"/>
    </source>
</evidence>
<proteinExistence type="predicted"/>
<evidence type="ECO:0000313" key="2">
    <source>
        <dbReference type="EMBL" id="MVZ97920.1"/>
    </source>
</evidence>
<accession>A0A6I4M1H3</accession>
<protein>
    <recommendedName>
        <fullName evidence="1">DUF5623 domain-containing protein</fullName>
    </recommendedName>
</protein>
<dbReference type="RefSeq" id="WP_160353894.1">
    <property type="nucleotide sequence ID" value="NZ_SDWJ01000002.1"/>
</dbReference>
<dbReference type="EMBL" id="SDWJ01000002">
    <property type="protein sequence ID" value="MVZ97920.1"/>
    <property type="molecule type" value="Genomic_DNA"/>
</dbReference>
<organism evidence="2 3">
    <name type="scientific">Sphingorhabdus profundilacus</name>
    <dbReference type="NCBI Taxonomy" id="2509718"/>
    <lineage>
        <taxon>Bacteria</taxon>
        <taxon>Pseudomonadati</taxon>
        <taxon>Pseudomonadota</taxon>
        <taxon>Alphaproteobacteria</taxon>
        <taxon>Sphingomonadales</taxon>
        <taxon>Sphingomonadaceae</taxon>
        <taxon>Sphingorhabdus</taxon>
    </lineage>
</organism>
<dbReference type="InterPro" id="IPR040531">
    <property type="entry name" value="DUF5623"/>
</dbReference>
<dbReference type="OrthoDB" id="6059332at2"/>
<keyword evidence="3" id="KW-1185">Reference proteome</keyword>
<sequence>MPRKISKGMRSGNASRKGALLYNHSFAGQQFRPNGKMPIDAHQRSALIIKSVLKATEGRLHVENCLNQVRGNLDEYVMREYKVDELDQETFLNLYYDGLDYTRPDKLDRDQLVPYLEELKSTLRRHYPDGSPLRELLMWVDRAIVWIERWLGQTQPYLAKHLANDLEPQPRL</sequence>